<protein>
    <submittedName>
        <fullName evidence="4">Ribosomal protein S18 acetylase RimI</fullName>
    </submittedName>
</protein>
<organism evidence="4 5">
    <name type="scientific">Desulfosporosinus hippei DSM 8344</name>
    <dbReference type="NCBI Taxonomy" id="1121419"/>
    <lineage>
        <taxon>Bacteria</taxon>
        <taxon>Bacillati</taxon>
        <taxon>Bacillota</taxon>
        <taxon>Clostridia</taxon>
        <taxon>Eubacteriales</taxon>
        <taxon>Desulfitobacteriaceae</taxon>
        <taxon>Desulfosporosinus</taxon>
    </lineage>
</organism>
<dbReference type="CDD" id="cd04301">
    <property type="entry name" value="NAT_SF"/>
    <property type="match status" value="1"/>
</dbReference>
<evidence type="ECO:0000259" key="3">
    <source>
        <dbReference type="PROSITE" id="PS51186"/>
    </source>
</evidence>
<dbReference type="Gene3D" id="3.40.630.30">
    <property type="match status" value="1"/>
</dbReference>
<evidence type="ECO:0000313" key="4">
    <source>
        <dbReference type="EMBL" id="SDI08164.1"/>
    </source>
</evidence>
<feature type="domain" description="N-acetyltransferase" evidence="3">
    <location>
        <begin position="3"/>
        <end position="158"/>
    </location>
</feature>
<dbReference type="PANTHER" id="PTHR43800:SF1">
    <property type="entry name" value="PEPTIDYL-LYSINE N-ACETYLTRANSFERASE YJAB"/>
    <property type="match status" value="1"/>
</dbReference>
<dbReference type="AlphaFoldDB" id="A0A1G8HNH7"/>
<dbReference type="OrthoDB" id="9805924at2"/>
<keyword evidence="2" id="KW-0012">Acyltransferase</keyword>
<dbReference type="EMBL" id="FNCP01000026">
    <property type="protein sequence ID" value="SDI08164.1"/>
    <property type="molecule type" value="Genomic_DNA"/>
</dbReference>
<reference evidence="5" key="1">
    <citation type="submission" date="2016-10" db="EMBL/GenBank/DDBJ databases">
        <authorList>
            <person name="Varghese N."/>
            <person name="Submissions S."/>
        </authorList>
    </citation>
    <scope>NUCLEOTIDE SEQUENCE [LARGE SCALE GENOMIC DNA]</scope>
    <source>
        <strain evidence="5">DSM 8344</strain>
    </source>
</reference>
<gene>
    <name evidence="4" type="ORF">SAMN05443529_12611</name>
</gene>
<dbReference type="SUPFAM" id="SSF55729">
    <property type="entry name" value="Acyl-CoA N-acyltransferases (Nat)"/>
    <property type="match status" value="1"/>
</dbReference>
<name>A0A1G8HNH7_9FIRM</name>
<keyword evidence="4" id="KW-0689">Ribosomal protein</keyword>
<evidence type="ECO:0000256" key="1">
    <source>
        <dbReference type="ARBA" id="ARBA00022679"/>
    </source>
</evidence>
<keyword evidence="5" id="KW-1185">Reference proteome</keyword>
<dbReference type="InterPro" id="IPR000182">
    <property type="entry name" value="GNAT_dom"/>
</dbReference>
<keyword evidence="1" id="KW-0808">Transferase</keyword>
<dbReference type="STRING" id="1121419.SAMN05443529_12611"/>
<evidence type="ECO:0000313" key="5">
    <source>
        <dbReference type="Proteomes" id="UP000198656"/>
    </source>
</evidence>
<dbReference type="PANTHER" id="PTHR43800">
    <property type="entry name" value="PEPTIDYL-LYSINE N-ACETYLTRANSFERASE YJAB"/>
    <property type="match status" value="1"/>
</dbReference>
<dbReference type="Pfam" id="PF00583">
    <property type="entry name" value="Acetyltransf_1"/>
    <property type="match status" value="1"/>
</dbReference>
<keyword evidence="4" id="KW-0687">Ribonucleoprotein</keyword>
<dbReference type="GO" id="GO:0016747">
    <property type="term" value="F:acyltransferase activity, transferring groups other than amino-acyl groups"/>
    <property type="evidence" value="ECO:0007669"/>
    <property type="project" value="InterPro"/>
</dbReference>
<dbReference type="InterPro" id="IPR016181">
    <property type="entry name" value="Acyl_CoA_acyltransferase"/>
</dbReference>
<dbReference type="Proteomes" id="UP000198656">
    <property type="component" value="Unassembled WGS sequence"/>
</dbReference>
<sequence>MEIKIREAVIKDYESLCEVYIELDEQHRLNHPELFVLPEDYAKAKEYLLESINDVNKGLFVAEADSKVVGFAECYLQKSSNFPIIKKREWIQIDGIAVREGYQKHGIGTLLLRRVFEWAKNKDVDRIELKVYSFNSNAEQFYARNGFRELSKAMYLNL</sequence>
<evidence type="ECO:0000256" key="2">
    <source>
        <dbReference type="ARBA" id="ARBA00023315"/>
    </source>
</evidence>
<dbReference type="PROSITE" id="PS51186">
    <property type="entry name" value="GNAT"/>
    <property type="match status" value="1"/>
</dbReference>
<accession>A0A1G8HNH7</accession>
<proteinExistence type="predicted"/>
<dbReference type="GO" id="GO:0005840">
    <property type="term" value="C:ribosome"/>
    <property type="evidence" value="ECO:0007669"/>
    <property type="project" value="UniProtKB-KW"/>
</dbReference>